<organism evidence="1 2">
    <name type="scientific">Streptomyces polyasparticus</name>
    <dbReference type="NCBI Taxonomy" id="2767826"/>
    <lineage>
        <taxon>Bacteria</taxon>
        <taxon>Bacillati</taxon>
        <taxon>Actinomycetota</taxon>
        <taxon>Actinomycetes</taxon>
        <taxon>Kitasatosporales</taxon>
        <taxon>Streptomycetaceae</taxon>
        <taxon>Streptomyces</taxon>
    </lineage>
</organism>
<evidence type="ECO:0000313" key="2">
    <source>
        <dbReference type="Proteomes" id="UP000642284"/>
    </source>
</evidence>
<sequence>MSVEAVDALAREGFDHFDDFAASVRRLLPDLTRQLAAGVSGAAGGFGGVQVVGHTDWSLAPDDERAAVLGFFEAWWLDTLRSPQPLYSVDDVFQTCATATRTVTPYLAAWVAEAPGGTADVHLCAFLDLQHLDLINEDERMIGWWTDYSRPEPMAEIVTWVLEHGVDRIRAQGAPSDLLSRLELLRIPGYEERWAAYEARFLT</sequence>
<reference evidence="1 2" key="1">
    <citation type="submission" date="2020-08" db="EMBL/GenBank/DDBJ databases">
        <title>Genemic of Streptomyces polyaspartic.</title>
        <authorList>
            <person name="Liu W."/>
        </authorList>
    </citation>
    <scope>NUCLEOTIDE SEQUENCE [LARGE SCALE GENOMIC DNA]</scope>
    <source>
        <strain evidence="1 2">TRM66268-LWL</strain>
    </source>
</reference>
<dbReference type="RefSeq" id="WP_187815857.1">
    <property type="nucleotide sequence ID" value="NZ_JACTVJ010000011.1"/>
</dbReference>
<protein>
    <submittedName>
        <fullName evidence="1">Uncharacterized protein</fullName>
    </submittedName>
</protein>
<evidence type="ECO:0000313" key="1">
    <source>
        <dbReference type="EMBL" id="MBC9715398.1"/>
    </source>
</evidence>
<keyword evidence="2" id="KW-1185">Reference proteome</keyword>
<gene>
    <name evidence="1" type="ORF">H9Y04_22880</name>
</gene>
<dbReference type="EMBL" id="JACTVJ010000011">
    <property type="protein sequence ID" value="MBC9715398.1"/>
    <property type="molecule type" value="Genomic_DNA"/>
</dbReference>
<proteinExistence type="predicted"/>
<dbReference type="Proteomes" id="UP000642284">
    <property type="component" value="Unassembled WGS sequence"/>
</dbReference>
<comment type="caution">
    <text evidence="1">The sequence shown here is derived from an EMBL/GenBank/DDBJ whole genome shotgun (WGS) entry which is preliminary data.</text>
</comment>
<name>A0ABR7SIY2_9ACTN</name>
<accession>A0ABR7SIY2</accession>